<protein>
    <submittedName>
        <fullName evidence="5">FAD-binding protein</fullName>
    </submittedName>
</protein>
<name>A0A372LVW8_9ACTN</name>
<keyword evidence="6" id="KW-1185">Reference proteome</keyword>
<dbReference type="InterPro" id="IPR036188">
    <property type="entry name" value="FAD/NAD-bd_sf"/>
</dbReference>
<dbReference type="PANTHER" id="PTHR43004:SF19">
    <property type="entry name" value="BINDING MONOOXYGENASE, PUTATIVE (JCVI)-RELATED"/>
    <property type="match status" value="1"/>
</dbReference>
<dbReference type="EMBL" id="QUAK01000231">
    <property type="protein sequence ID" value="RFU82818.1"/>
    <property type="molecule type" value="Genomic_DNA"/>
</dbReference>
<dbReference type="SUPFAM" id="SSF51905">
    <property type="entry name" value="FAD/NAD(P)-binding domain"/>
    <property type="match status" value="1"/>
</dbReference>
<dbReference type="InterPro" id="IPR050641">
    <property type="entry name" value="RIFMO-like"/>
</dbReference>
<evidence type="ECO:0000256" key="1">
    <source>
        <dbReference type="ARBA" id="ARBA00001974"/>
    </source>
</evidence>
<comment type="cofactor">
    <cofactor evidence="1">
        <name>FAD</name>
        <dbReference type="ChEBI" id="CHEBI:57692"/>
    </cofactor>
</comment>
<dbReference type="RefSeq" id="WP_128559446.1">
    <property type="nucleotide sequence ID" value="NZ_QUAK01000231.1"/>
</dbReference>
<dbReference type="InterPro" id="IPR002938">
    <property type="entry name" value="FAD-bd"/>
</dbReference>
<organism evidence="5 6">
    <name type="scientific">Streptomyces triticagri</name>
    <dbReference type="NCBI Taxonomy" id="2293568"/>
    <lineage>
        <taxon>Bacteria</taxon>
        <taxon>Bacillati</taxon>
        <taxon>Actinomycetota</taxon>
        <taxon>Actinomycetes</taxon>
        <taxon>Kitasatosporales</taxon>
        <taxon>Streptomycetaceae</taxon>
        <taxon>Streptomyces</taxon>
    </lineage>
</organism>
<dbReference type="Gene3D" id="3.50.50.60">
    <property type="entry name" value="FAD/NAD(P)-binding domain"/>
    <property type="match status" value="1"/>
</dbReference>
<evidence type="ECO:0000256" key="2">
    <source>
        <dbReference type="ARBA" id="ARBA00022630"/>
    </source>
</evidence>
<proteinExistence type="predicted"/>
<dbReference type="AlphaFoldDB" id="A0A372LVW8"/>
<dbReference type="PANTHER" id="PTHR43004">
    <property type="entry name" value="TRK SYSTEM POTASSIUM UPTAKE PROTEIN"/>
    <property type="match status" value="1"/>
</dbReference>
<evidence type="ECO:0000313" key="6">
    <source>
        <dbReference type="Proteomes" id="UP000263094"/>
    </source>
</evidence>
<sequence length="496" mass="52875">MNSSTGTTAQSDVIVVGSGPTGLLLAGDLAAAGIPVTVLEKRPARISNLTRAFGVHARTLELLDARGLADELVKTGRQITDLRLFGSLSLDIGTMQSRFPFLLSTPQYEVEKLLHRRAAQHGVVFRHGAEVTGLAQDAQGVDVAVQYEDGSTATHRAAYVVGADGIRSAVRRATGQPFPGHSVISSIVLADVRMRTEPEITVAVNGSGESFAFVIPFGDGYWRVGGWDRARSDIPDDAPVSLDELRGITRRAFGSDFGMHDPRWISRFHSDERQVPQYRTGRVLLAGDAAHTHSPAGGQGMNTGLQDAANLSWKLAAVLRGDSPDALLDTYQAERHPVGRAVVRSSGAIIRLAMAHTAAQRTLRSLLTHAVDAVRPLRTRAIGQITGIGHAYAAPRGAHRLVGRRAPDVALAGGSRLHEALRGGQFVLITPADDDRAPGARESAPPTASDARVIRAHWAGDRRGALLVRPDGHVAWASDKPDPSGLRRALGEWTGA</sequence>
<dbReference type="GO" id="GO:0071949">
    <property type="term" value="F:FAD binding"/>
    <property type="evidence" value="ECO:0007669"/>
    <property type="project" value="InterPro"/>
</dbReference>
<evidence type="ECO:0000256" key="3">
    <source>
        <dbReference type="ARBA" id="ARBA00022827"/>
    </source>
</evidence>
<reference evidence="5 6" key="1">
    <citation type="submission" date="2018-08" db="EMBL/GenBank/DDBJ databases">
        <title>Isolation, diversity and antifungal activity of Actinobacteria from wheat.</title>
        <authorList>
            <person name="Han C."/>
        </authorList>
    </citation>
    <scope>NUCLEOTIDE SEQUENCE [LARGE SCALE GENOMIC DNA]</scope>
    <source>
        <strain evidence="5 6">NEAU-YY421</strain>
    </source>
</reference>
<gene>
    <name evidence="5" type="ORF">DY218_30850</name>
</gene>
<dbReference type="OrthoDB" id="8670884at2"/>
<feature type="domain" description="FAD-binding" evidence="4">
    <location>
        <begin position="11"/>
        <end position="345"/>
    </location>
</feature>
<dbReference type="PRINTS" id="PR00420">
    <property type="entry name" value="RNGMNOXGNASE"/>
</dbReference>
<dbReference type="Gene3D" id="3.40.30.120">
    <property type="match status" value="1"/>
</dbReference>
<evidence type="ECO:0000313" key="5">
    <source>
        <dbReference type="EMBL" id="RFU82818.1"/>
    </source>
</evidence>
<dbReference type="Pfam" id="PF01494">
    <property type="entry name" value="FAD_binding_3"/>
    <property type="match status" value="1"/>
</dbReference>
<dbReference type="Pfam" id="PF21274">
    <property type="entry name" value="Rng_hyd_C"/>
    <property type="match status" value="1"/>
</dbReference>
<comment type="caution">
    <text evidence="5">The sequence shown here is derived from an EMBL/GenBank/DDBJ whole genome shotgun (WGS) entry which is preliminary data.</text>
</comment>
<evidence type="ECO:0000259" key="4">
    <source>
        <dbReference type="Pfam" id="PF01494"/>
    </source>
</evidence>
<accession>A0A372LVW8</accession>
<keyword evidence="2" id="KW-0285">Flavoprotein</keyword>
<dbReference type="Proteomes" id="UP000263094">
    <property type="component" value="Unassembled WGS sequence"/>
</dbReference>
<dbReference type="Gene3D" id="3.30.70.2450">
    <property type="match status" value="1"/>
</dbReference>
<dbReference type="GO" id="GO:0016709">
    <property type="term" value="F:oxidoreductase activity, acting on paired donors, with incorporation or reduction of molecular oxygen, NAD(P)H as one donor, and incorporation of one atom of oxygen"/>
    <property type="evidence" value="ECO:0007669"/>
    <property type="project" value="UniProtKB-ARBA"/>
</dbReference>
<keyword evidence="3" id="KW-0274">FAD</keyword>